<keyword evidence="2 5" id="KW-0547">Nucleotide-binding</keyword>
<keyword evidence="3 5" id="KW-0067">ATP-binding</keyword>
<dbReference type="InterPro" id="IPR003781">
    <property type="entry name" value="CoA-bd"/>
</dbReference>
<evidence type="ECO:0000256" key="3">
    <source>
        <dbReference type="ARBA" id="ARBA00022840"/>
    </source>
</evidence>
<dbReference type="GO" id="GO:0043758">
    <property type="term" value="F:acetate-CoA ligase (ADP-forming) activity"/>
    <property type="evidence" value="ECO:0007669"/>
    <property type="project" value="InterPro"/>
</dbReference>
<dbReference type="Gene3D" id="3.40.50.720">
    <property type="entry name" value="NAD(P)-binding Rossmann-like Domain"/>
    <property type="match status" value="1"/>
</dbReference>
<dbReference type="Pfam" id="PF13549">
    <property type="entry name" value="ATP-grasp_5"/>
    <property type="match status" value="1"/>
</dbReference>
<dbReference type="InterPro" id="IPR016102">
    <property type="entry name" value="Succinyl-CoA_synth-like"/>
</dbReference>
<evidence type="ECO:0000256" key="4">
    <source>
        <dbReference type="ARBA" id="ARBA00060888"/>
    </source>
</evidence>
<evidence type="ECO:0000256" key="1">
    <source>
        <dbReference type="ARBA" id="ARBA00022598"/>
    </source>
</evidence>
<dbReference type="PANTHER" id="PTHR43334">
    <property type="entry name" value="ACETATE--COA LIGASE [ADP-FORMING]"/>
    <property type="match status" value="1"/>
</dbReference>
<name>A0A7J0BNY0_9BACT</name>
<dbReference type="InterPro" id="IPR014089">
    <property type="entry name" value="AcCoA-synth-alpha"/>
</dbReference>
<protein>
    <submittedName>
        <fullName evidence="7">Acyl-CoA synthetase</fullName>
    </submittedName>
</protein>
<dbReference type="InterPro" id="IPR013815">
    <property type="entry name" value="ATP_grasp_subdomain_1"/>
</dbReference>
<gene>
    <name evidence="7" type="ORF">DSM19430T_00540</name>
</gene>
<dbReference type="SMART" id="SM00881">
    <property type="entry name" value="CoA_binding"/>
    <property type="match status" value="1"/>
</dbReference>
<dbReference type="Gene3D" id="3.40.50.261">
    <property type="entry name" value="Succinyl-CoA synthetase domains"/>
    <property type="match status" value="2"/>
</dbReference>
<evidence type="ECO:0000313" key="8">
    <source>
        <dbReference type="Proteomes" id="UP000503820"/>
    </source>
</evidence>
<dbReference type="InterPro" id="IPR043938">
    <property type="entry name" value="Ligase_CoA_dom"/>
</dbReference>
<dbReference type="FunFam" id="3.30.1490.20:FF:000020">
    <property type="entry name" value="Protein lysine acetyltransferase"/>
    <property type="match status" value="1"/>
</dbReference>
<feature type="domain" description="ATP-grasp" evidence="6">
    <location>
        <begin position="493"/>
        <end position="529"/>
    </location>
</feature>
<keyword evidence="8" id="KW-1185">Reference proteome</keyword>
<dbReference type="Proteomes" id="UP000503820">
    <property type="component" value="Unassembled WGS sequence"/>
</dbReference>
<keyword evidence="1" id="KW-0436">Ligase</keyword>
<dbReference type="InterPro" id="IPR051538">
    <property type="entry name" value="Acyl-CoA_Synth/Transferase"/>
</dbReference>
<evidence type="ECO:0000313" key="7">
    <source>
        <dbReference type="EMBL" id="GFM35370.1"/>
    </source>
</evidence>
<dbReference type="GO" id="GO:0046872">
    <property type="term" value="F:metal ion binding"/>
    <property type="evidence" value="ECO:0007669"/>
    <property type="project" value="InterPro"/>
</dbReference>
<evidence type="ECO:0000259" key="6">
    <source>
        <dbReference type="PROSITE" id="PS50975"/>
    </source>
</evidence>
<sequence length="701" mass="74957">MDYHDNIAALFNPQSVAIVGASATTGKIGNVVFANLLQAGYSGRVYPVNPKSDTILGCPVVRNIAELPEGVDLAVLCIPPAEVAGAVDALGQRGVKAVVVITAGFREVGGDGWFMEEQVKNLANKHGIALLGPNCLGLINTGANLNTTFAVGQPRKGNIAFFSQSGALCVSILDWAQERNLGFSKFISIGNKAVLDESDILAYLAEDPDTKVIIGYVEGVESGQRFLKVARSVTREKPVIMIKSGKTSAGAKAASSHTGAMAGADQAYEAAFAQTGIIRVHALRDLFNLAQAFSHQPLPHGPNVAVVTNSGGPGILAADACELSRLIMASISAPAVEKLKAILPPFAAFYNPVDVIGDAKADRFAGAMEIVLQEENVHSMLVLVSPTARTGVDDVAREIVNVAKRHTKPVFACLMGGPAVAAGRDILLNAGIPCYDFPEPAIKAIEALSRYREWREHSLPVEVCYRRDIGRAKAILQQAREQGLQEIVEFQAHGLLKAYELPIPETRLCRTSDEAIAAARQIGFPVVLKIASPQISHKSDVGGVKVNLKSPEEVQAAFLDITSRAQRLRKEAYIMGCLVQGMVPGGKEVIIGFKRDPQFGPMIIFGLGGIYVEVLKDISCRLAPLSLGDAQAMIREIRSFPLLRGVRGEDAVNFTALEDILLIMSQLSLDFPEIYEAEFNPVLASSKGAWVADVRVILSPD</sequence>
<accession>A0A7J0BNY0</accession>
<dbReference type="NCBIfam" id="TIGR02717">
    <property type="entry name" value="AcCoA-syn-alpha"/>
    <property type="match status" value="1"/>
</dbReference>
<dbReference type="Gene3D" id="3.30.1490.20">
    <property type="entry name" value="ATP-grasp fold, A domain"/>
    <property type="match status" value="1"/>
</dbReference>
<dbReference type="Pfam" id="PF13607">
    <property type="entry name" value="Succ_CoA_lig"/>
    <property type="match status" value="1"/>
</dbReference>
<dbReference type="PROSITE" id="PS50975">
    <property type="entry name" value="ATP_GRASP"/>
    <property type="match status" value="1"/>
</dbReference>
<dbReference type="Gene3D" id="3.30.470.20">
    <property type="entry name" value="ATP-grasp fold, B domain"/>
    <property type="match status" value="1"/>
</dbReference>
<dbReference type="PANTHER" id="PTHR43334:SF1">
    <property type="entry name" value="3-HYDROXYPROPIONATE--COA LIGASE [ADP-FORMING]"/>
    <property type="match status" value="1"/>
</dbReference>
<proteinExistence type="inferred from homology"/>
<reference evidence="7 8" key="1">
    <citation type="submission" date="2020-05" db="EMBL/GenBank/DDBJ databases">
        <title>Draft genome sequence of Desulfovibrio psychrotolerans JS1T.</title>
        <authorList>
            <person name="Ueno A."/>
            <person name="Tamazawa S."/>
            <person name="Tamamura S."/>
            <person name="Murakami T."/>
            <person name="Kiyama T."/>
            <person name="Inomata H."/>
            <person name="Amano Y."/>
            <person name="Miyakawa K."/>
            <person name="Tamaki H."/>
            <person name="Naganuma T."/>
            <person name="Kaneko K."/>
        </authorList>
    </citation>
    <scope>NUCLEOTIDE SEQUENCE [LARGE SCALE GENOMIC DNA]</scope>
    <source>
        <strain evidence="7 8">JS1</strain>
    </source>
</reference>
<evidence type="ECO:0000256" key="2">
    <source>
        <dbReference type="ARBA" id="ARBA00022741"/>
    </source>
</evidence>
<comment type="similarity">
    <text evidence="4">In the N-terminal section; belongs to the acetate CoA ligase alpha subunit family.</text>
</comment>
<dbReference type="Pfam" id="PF13380">
    <property type="entry name" value="CoA_binding_2"/>
    <property type="match status" value="1"/>
</dbReference>
<dbReference type="RefSeq" id="WP_174408099.1">
    <property type="nucleotide sequence ID" value="NZ_BLVP01000001.1"/>
</dbReference>
<organism evidence="7 8">
    <name type="scientific">Desulfovibrio psychrotolerans</name>
    <dbReference type="NCBI Taxonomy" id="415242"/>
    <lineage>
        <taxon>Bacteria</taxon>
        <taxon>Pseudomonadati</taxon>
        <taxon>Thermodesulfobacteriota</taxon>
        <taxon>Desulfovibrionia</taxon>
        <taxon>Desulfovibrionales</taxon>
        <taxon>Desulfovibrionaceae</taxon>
        <taxon>Desulfovibrio</taxon>
    </lineage>
</organism>
<dbReference type="SUPFAM" id="SSF52210">
    <property type="entry name" value="Succinyl-CoA synthetase domains"/>
    <property type="match status" value="2"/>
</dbReference>
<dbReference type="InterPro" id="IPR032875">
    <property type="entry name" value="Succ_CoA_lig_flav_dom"/>
</dbReference>
<dbReference type="SUPFAM" id="SSF56059">
    <property type="entry name" value="Glutathione synthetase ATP-binding domain-like"/>
    <property type="match status" value="1"/>
</dbReference>
<dbReference type="EMBL" id="BLVP01000001">
    <property type="protein sequence ID" value="GFM35370.1"/>
    <property type="molecule type" value="Genomic_DNA"/>
</dbReference>
<dbReference type="SUPFAM" id="SSF51735">
    <property type="entry name" value="NAD(P)-binding Rossmann-fold domains"/>
    <property type="match status" value="1"/>
</dbReference>
<dbReference type="AlphaFoldDB" id="A0A7J0BNY0"/>
<dbReference type="GO" id="GO:0005524">
    <property type="term" value="F:ATP binding"/>
    <property type="evidence" value="ECO:0007669"/>
    <property type="project" value="UniProtKB-UniRule"/>
</dbReference>
<dbReference type="InterPro" id="IPR036291">
    <property type="entry name" value="NAD(P)-bd_dom_sf"/>
</dbReference>
<dbReference type="Pfam" id="PF19045">
    <property type="entry name" value="Ligase_CoA_2"/>
    <property type="match status" value="1"/>
</dbReference>
<comment type="caution">
    <text evidence="7">The sequence shown here is derived from an EMBL/GenBank/DDBJ whole genome shotgun (WGS) entry which is preliminary data.</text>
</comment>
<dbReference type="InterPro" id="IPR011761">
    <property type="entry name" value="ATP-grasp"/>
</dbReference>
<evidence type="ECO:0000256" key="5">
    <source>
        <dbReference type="PROSITE-ProRule" id="PRU00409"/>
    </source>
</evidence>